<dbReference type="GO" id="GO:0005634">
    <property type="term" value="C:nucleus"/>
    <property type="evidence" value="ECO:0007669"/>
    <property type="project" value="UniProtKB-SubCell"/>
</dbReference>
<feature type="domain" description="BED-type" evidence="9">
    <location>
        <begin position="17"/>
        <end position="78"/>
    </location>
</feature>
<dbReference type="OrthoDB" id="1674317at2759"/>
<keyword evidence="3 7" id="KW-0863">Zinc-finger</keyword>
<evidence type="ECO:0000313" key="10">
    <source>
        <dbReference type="EMBL" id="VFQ97285.1"/>
    </source>
</evidence>
<dbReference type="Proteomes" id="UP000595140">
    <property type="component" value="Unassembled WGS sequence"/>
</dbReference>
<evidence type="ECO:0000256" key="5">
    <source>
        <dbReference type="ARBA" id="ARBA00023125"/>
    </source>
</evidence>
<keyword evidence="5" id="KW-0238">DNA-binding</keyword>
<keyword evidence="6" id="KW-0539">Nucleus</keyword>
<gene>
    <name evidence="10" type="ORF">CCAM_LOCUS39061</name>
</gene>
<dbReference type="GO" id="GO:0008270">
    <property type="term" value="F:zinc ion binding"/>
    <property type="evidence" value="ECO:0007669"/>
    <property type="project" value="UniProtKB-KW"/>
</dbReference>
<protein>
    <recommendedName>
        <fullName evidence="9">BED-type domain-containing protein</fullName>
    </recommendedName>
</protein>
<dbReference type="InterPro" id="IPR007021">
    <property type="entry name" value="DUF659"/>
</dbReference>
<evidence type="ECO:0000256" key="6">
    <source>
        <dbReference type="ARBA" id="ARBA00023242"/>
    </source>
</evidence>
<evidence type="ECO:0000256" key="2">
    <source>
        <dbReference type="ARBA" id="ARBA00022723"/>
    </source>
</evidence>
<dbReference type="PANTHER" id="PTHR32166:SF122">
    <property type="entry name" value="OS09G0499600 PROTEIN"/>
    <property type="match status" value="1"/>
</dbReference>
<dbReference type="Pfam" id="PF05699">
    <property type="entry name" value="Dimer_Tnp_hAT"/>
    <property type="match status" value="1"/>
</dbReference>
<keyword evidence="11" id="KW-1185">Reference proteome</keyword>
<reference evidence="10 11" key="1">
    <citation type="submission" date="2018-04" db="EMBL/GenBank/DDBJ databases">
        <authorList>
            <person name="Vogel A."/>
        </authorList>
    </citation>
    <scope>NUCLEOTIDE SEQUENCE [LARGE SCALE GENOMIC DNA]</scope>
</reference>
<organism evidence="10 11">
    <name type="scientific">Cuscuta campestris</name>
    <dbReference type="NCBI Taxonomy" id="132261"/>
    <lineage>
        <taxon>Eukaryota</taxon>
        <taxon>Viridiplantae</taxon>
        <taxon>Streptophyta</taxon>
        <taxon>Embryophyta</taxon>
        <taxon>Tracheophyta</taxon>
        <taxon>Spermatophyta</taxon>
        <taxon>Magnoliopsida</taxon>
        <taxon>eudicotyledons</taxon>
        <taxon>Gunneridae</taxon>
        <taxon>Pentapetalae</taxon>
        <taxon>asterids</taxon>
        <taxon>lamiids</taxon>
        <taxon>Solanales</taxon>
        <taxon>Convolvulaceae</taxon>
        <taxon>Cuscuteae</taxon>
        <taxon>Cuscuta</taxon>
        <taxon>Cuscuta subgen. Grammica</taxon>
        <taxon>Cuscuta sect. Cleistogrammica</taxon>
    </lineage>
</organism>
<dbReference type="SUPFAM" id="SSF53098">
    <property type="entry name" value="Ribonuclease H-like"/>
    <property type="match status" value="1"/>
</dbReference>
<keyword evidence="4" id="KW-0862">Zinc</keyword>
<dbReference type="EMBL" id="OOIL02006492">
    <property type="protein sequence ID" value="VFQ97285.1"/>
    <property type="molecule type" value="Genomic_DNA"/>
</dbReference>
<evidence type="ECO:0000256" key="3">
    <source>
        <dbReference type="ARBA" id="ARBA00022771"/>
    </source>
</evidence>
<dbReference type="InterPro" id="IPR008906">
    <property type="entry name" value="HATC_C_dom"/>
</dbReference>
<dbReference type="PROSITE" id="PS50808">
    <property type="entry name" value="ZF_BED"/>
    <property type="match status" value="1"/>
</dbReference>
<dbReference type="InterPro" id="IPR003656">
    <property type="entry name" value="Znf_BED"/>
</dbReference>
<evidence type="ECO:0000256" key="7">
    <source>
        <dbReference type="PROSITE-ProRule" id="PRU00027"/>
    </source>
</evidence>
<comment type="subcellular location">
    <subcellularLocation>
        <location evidence="1">Nucleus</location>
    </subcellularLocation>
</comment>
<proteinExistence type="predicted"/>
<accession>A0A484N7I9</accession>
<evidence type="ECO:0000256" key="8">
    <source>
        <dbReference type="SAM" id="MobiDB-lite"/>
    </source>
</evidence>
<keyword evidence="2" id="KW-0479">Metal-binding</keyword>
<dbReference type="GO" id="GO:0046983">
    <property type="term" value="F:protein dimerization activity"/>
    <property type="evidence" value="ECO:0007669"/>
    <property type="project" value="InterPro"/>
</dbReference>
<name>A0A484N7I9_9ASTE</name>
<dbReference type="AlphaFoldDB" id="A0A484N7I9"/>
<sequence>MVKSRIEQGQSSSSKKESKDPAWAHGTRVNPPNGKSGYVYVKCHHCNNVITSGISRLKDHLVGTRKNSAPCPKVSDPVRKEMLALLKCYAEQKHIKQKYFDEMVDSGAYFGAPNDVVLGTGPNPRGPMDRFLGRCGLTSEDGSNKEEDARKTFLSEMSSKKQTICRVHRLRASARRRQKTPEGLLAEKQTPPKASVREQRNLVCRDVGRFIFENAISFNVANSPSYYAMMRSVSNYGAGFKPPSMHELRTWILKAEYDATNDIVEEVKKTWPHTGVTIMSDGWSDTRNRGLINILVNNQFGTVFLRSVDASDKVKDADYLFQLLDGIVEEIGEEIVVRVVTDNASAYKAVGELLMQKRSHLYWTPCAAHCIDLMLEKIGELPQHKHALLKAKKVCTFIYNRGWVLQLMRKVIKKDLVRPGITRFATAYLTLECIGSAREGLQRMFVSKEWTESRFAKLAEGKEVKKIVMDDRNFWPSVAYAVKSTKPLVEVLRLVDGDEPAMGFIYGAMDSAKEKIAENFGNQYSTYSEIWKIIDAKWDRQLHRDLHAAAYYLNPRFKWEDGFSTHLEVKEGLFRCMERLIWSRADYLKADRQLDEFRYKRGFFSMTAAQSSYKTRPPVEWWDHFGDEVPELRAFAVKILGLTCSSSPCERNWSTFNQVHTKRRNRLSTVKLNSLVFIMFNKRLKFRKSRLQKREDTLVCEALSSDDEWIVDDNTGGDDELALDVDEMNNEFRGVHVTNDMHGDDDAEADDGDGIEFSVVYASTGL</sequence>
<dbReference type="InterPro" id="IPR012337">
    <property type="entry name" value="RNaseH-like_sf"/>
</dbReference>
<dbReference type="Pfam" id="PF04937">
    <property type="entry name" value="DUF659"/>
    <property type="match status" value="1"/>
</dbReference>
<feature type="region of interest" description="Disordered" evidence="8">
    <location>
        <begin position="1"/>
        <end position="30"/>
    </location>
</feature>
<evidence type="ECO:0000313" key="11">
    <source>
        <dbReference type="Proteomes" id="UP000595140"/>
    </source>
</evidence>
<evidence type="ECO:0000256" key="4">
    <source>
        <dbReference type="ARBA" id="ARBA00022833"/>
    </source>
</evidence>
<evidence type="ECO:0000256" key="1">
    <source>
        <dbReference type="ARBA" id="ARBA00004123"/>
    </source>
</evidence>
<dbReference type="PANTHER" id="PTHR32166">
    <property type="entry name" value="OSJNBA0013A04.12 PROTEIN"/>
    <property type="match status" value="1"/>
</dbReference>
<evidence type="ECO:0000259" key="9">
    <source>
        <dbReference type="PROSITE" id="PS50808"/>
    </source>
</evidence>
<dbReference type="GO" id="GO:0003677">
    <property type="term" value="F:DNA binding"/>
    <property type="evidence" value="ECO:0007669"/>
    <property type="project" value="UniProtKB-KW"/>
</dbReference>